<feature type="chain" id="PRO_5015626072" description="HAF repeat-containing protein" evidence="2">
    <location>
        <begin position="17"/>
        <end position="339"/>
    </location>
</feature>
<keyword evidence="2" id="KW-0732">Signal</keyword>
<gene>
    <name evidence="3" type="ORF">DEM34_01765</name>
</gene>
<evidence type="ECO:0000313" key="4">
    <source>
        <dbReference type="Proteomes" id="UP000245474"/>
    </source>
</evidence>
<name>A0A2U2N8S7_9GAMM</name>
<evidence type="ECO:0000256" key="2">
    <source>
        <dbReference type="SAM" id="SignalP"/>
    </source>
</evidence>
<dbReference type="EMBL" id="QFFI01000002">
    <property type="protein sequence ID" value="PWG65493.1"/>
    <property type="molecule type" value="Genomic_DNA"/>
</dbReference>
<evidence type="ECO:0000313" key="3">
    <source>
        <dbReference type="EMBL" id="PWG65493.1"/>
    </source>
</evidence>
<comment type="caution">
    <text evidence="3">The sequence shown here is derived from an EMBL/GenBank/DDBJ whole genome shotgun (WGS) entry which is preliminary data.</text>
</comment>
<sequence>MLLTALLGLATVTASAAERYRLVPLEILPEQSSAVFARDLNDARQVVGDARTRIGNRAFRWTPDQGARDLGSVDGGPVRTTAQAIDAEGRVTGSSAREERFLPDQAVLWPQPGRARGLDGPGDGDRYSRGRALGPAGVVGSARDESGERPFLWRETGGLQLLTAADGGPVFGGALDLNRRGEIVGYAVTDAGPRPLRGTAETGLSRLPLGSANSGRAMRITGDGLTAGIIQLSGGFELALWNAAGELRRPGLEGAEPRDLAADGTVVGRQLTAQGARAFTWSETQGLRHLETLITADSALPGLRLYSAEAINGHGEIVAYGRAADANAVRSYLLIPDVE</sequence>
<feature type="signal peptide" evidence="2">
    <location>
        <begin position="1"/>
        <end position="16"/>
    </location>
</feature>
<feature type="region of interest" description="Disordered" evidence="1">
    <location>
        <begin position="110"/>
        <end position="146"/>
    </location>
</feature>
<dbReference type="AlphaFoldDB" id="A0A2U2N8S7"/>
<keyword evidence="4" id="KW-1185">Reference proteome</keyword>
<organism evidence="3 4">
    <name type="scientific">Sediminicurvatus halobius</name>
    <dbReference type="NCBI Taxonomy" id="2182432"/>
    <lineage>
        <taxon>Bacteria</taxon>
        <taxon>Pseudomonadati</taxon>
        <taxon>Pseudomonadota</taxon>
        <taxon>Gammaproteobacteria</taxon>
        <taxon>Chromatiales</taxon>
        <taxon>Ectothiorhodospiraceae</taxon>
        <taxon>Sediminicurvatus</taxon>
    </lineage>
</organism>
<evidence type="ECO:0000256" key="1">
    <source>
        <dbReference type="SAM" id="MobiDB-lite"/>
    </source>
</evidence>
<accession>A0A2U2N8S7</accession>
<dbReference type="Proteomes" id="UP000245474">
    <property type="component" value="Unassembled WGS sequence"/>
</dbReference>
<evidence type="ECO:0008006" key="5">
    <source>
        <dbReference type="Google" id="ProtNLM"/>
    </source>
</evidence>
<protein>
    <recommendedName>
        <fullName evidence="5">HAF repeat-containing protein</fullName>
    </recommendedName>
</protein>
<proteinExistence type="predicted"/>
<reference evidence="3 4" key="1">
    <citation type="submission" date="2018-05" db="EMBL/GenBank/DDBJ databases">
        <title>Spiribacter halobius sp. nov., a moderately halophilic bacterium isolated from marine solar saltern.</title>
        <authorList>
            <person name="Zheng W.-S."/>
            <person name="Lu D.-C."/>
            <person name="Du Z.-J."/>
        </authorList>
    </citation>
    <scope>NUCLEOTIDE SEQUENCE [LARGE SCALE GENOMIC DNA]</scope>
    <source>
        <strain evidence="3 4">E85</strain>
    </source>
</reference>